<keyword evidence="1" id="KW-0378">Hydrolase</keyword>
<dbReference type="InterPro" id="IPR051021">
    <property type="entry name" value="Mito_Ser/Thr_phosphatase"/>
</dbReference>
<evidence type="ECO:0000256" key="1">
    <source>
        <dbReference type="ARBA" id="ARBA00022801"/>
    </source>
</evidence>
<dbReference type="PANTHER" id="PTHR20935:SF0">
    <property type="entry name" value="SERINE_THREONINE-PROTEIN PHOSPHATASE PGAM5, MITOCHONDRIAL"/>
    <property type="match status" value="1"/>
</dbReference>
<evidence type="ECO:0000313" key="3">
    <source>
        <dbReference type="Proteomes" id="UP000029443"/>
    </source>
</evidence>
<proteinExistence type="predicted"/>
<dbReference type="RefSeq" id="WP_035245392.1">
    <property type="nucleotide sequence ID" value="NZ_ARXU01000002.1"/>
</dbReference>
<dbReference type="Proteomes" id="UP000029443">
    <property type="component" value="Unassembled WGS sequence"/>
</dbReference>
<evidence type="ECO:0000313" key="2">
    <source>
        <dbReference type="EMBL" id="KGD62580.1"/>
    </source>
</evidence>
<dbReference type="CDD" id="cd07067">
    <property type="entry name" value="HP_PGM_like"/>
    <property type="match status" value="1"/>
</dbReference>
<comment type="caution">
    <text evidence="2">The sequence shown here is derived from an EMBL/GenBank/DDBJ whole genome shotgun (WGS) entry which is preliminary data.</text>
</comment>
<accession>A0ABR4WGM0</accession>
<reference evidence="2 3" key="1">
    <citation type="submission" date="2012-09" db="EMBL/GenBank/DDBJ databases">
        <title>Genome Sequence of alkane-degrading Bacterium Alcanivorax jadensis T9.</title>
        <authorList>
            <person name="Lai Q."/>
            <person name="Shao Z."/>
        </authorList>
    </citation>
    <scope>NUCLEOTIDE SEQUENCE [LARGE SCALE GENOMIC DNA]</scope>
    <source>
        <strain evidence="2 3">T9</strain>
    </source>
</reference>
<dbReference type="EMBL" id="ARXU01000002">
    <property type="protein sequence ID" value="KGD62580.1"/>
    <property type="molecule type" value="Genomic_DNA"/>
</dbReference>
<dbReference type="InterPro" id="IPR029033">
    <property type="entry name" value="His_PPase_superfam"/>
</dbReference>
<dbReference type="PANTHER" id="PTHR20935">
    <property type="entry name" value="PHOSPHOGLYCERATE MUTASE-RELATED"/>
    <property type="match status" value="1"/>
</dbReference>
<sequence length="225" mass="25257">MPVIYLIRHGQASFGKEDYDQLSEGGWEQSRILGRALQNQDLGVPRAICGTMRRHVETAQATLGELGLAKEWHTDTGFNEYNHSELLAVDWPLATDRAALTQWLAEQDHPRKVFQARFEQALRRWQSGDGDYSESWSAFRERVLASTYSLGNCLSSGDSALVFTSGGAISVIIQRLMGLTDEALITWNRTLINTSVTRVLVNAGKLRLVSVNEHLHLPSEQVTYR</sequence>
<protein>
    <submittedName>
        <fullName evidence="2">Phosphoglycerate mutase</fullName>
    </submittedName>
</protein>
<dbReference type="Gene3D" id="3.40.50.1240">
    <property type="entry name" value="Phosphoglycerate mutase-like"/>
    <property type="match status" value="1"/>
</dbReference>
<dbReference type="SUPFAM" id="SSF53254">
    <property type="entry name" value="Phosphoglycerate mutase-like"/>
    <property type="match status" value="1"/>
</dbReference>
<keyword evidence="3" id="KW-1185">Reference proteome</keyword>
<organism evidence="2 3">
    <name type="scientific">Alcanivorax jadensis T9</name>
    <dbReference type="NCBI Taxonomy" id="1177181"/>
    <lineage>
        <taxon>Bacteria</taxon>
        <taxon>Pseudomonadati</taxon>
        <taxon>Pseudomonadota</taxon>
        <taxon>Gammaproteobacteria</taxon>
        <taxon>Oceanospirillales</taxon>
        <taxon>Alcanivoracaceae</taxon>
        <taxon>Alcanivorax</taxon>
    </lineage>
</organism>
<name>A0ABR4WGM0_9GAMM</name>
<gene>
    <name evidence="2" type="ORF">T9A_00871</name>
</gene>
<dbReference type="Pfam" id="PF00300">
    <property type="entry name" value="His_Phos_1"/>
    <property type="match status" value="1"/>
</dbReference>
<dbReference type="InterPro" id="IPR013078">
    <property type="entry name" value="His_Pase_superF_clade-1"/>
</dbReference>
<dbReference type="SMART" id="SM00855">
    <property type="entry name" value="PGAM"/>
    <property type="match status" value="1"/>
</dbReference>